<proteinExistence type="inferred from homology"/>
<dbReference type="Pfam" id="PF02108">
    <property type="entry name" value="FliH"/>
    <property type="match status" value="1"/>
</dbReference>
<keyword evidence="12" id="KW-0966">Cell projection</keyword>
<dbReference type="EMBL" id="JBIUZV010000002">
    <property type="protein sequence ID" value="MFJ3045070.1"/>
    <property type="molecule type" value="Genomic_DNA"/>
</dbReference>
<evidence type="ECO:0000313" key="12">
    <source>
        <dbReference type="EMBL" id="MFJ3045070.1"/>
    </source>
</evidence>
<sequence>MRAKIIPKEEMTPYQRWELASFNEPEPEPEPEPQAYEDPLDEEPPPPPQLTAEQLDAIREAARQEGFAEGRQHGLEAGRAEGYMAGLQQGQKEINEAIQHFRQIAVNFGTEVAQCSETMAPELLDLALDLSKAMLKTALNARPELVLPTVSAAIHSLPVLQLPATLTLNPEDAALVREHMGDELAKHHWKIEEDAQIERGGCRVETRSNQIDATTQTRWKRLAESLSKQLDWLD</sequence>
<keyword evidence="9" id="KW-1006">Bacterial flagellum protein export</keyword>
<reference evidence="12 13" key="1">
    <citation type="submission" date="2024-10" db="EMBL/GenBank/DDBJ databases">
        <title>The Natural Products Discovery Center: Release of the First 8490 Sequenced Strains for Exploring Actinobacteria Biosynthetic Diversity.</title>
        <authorList>
            <person name="Kalkreuter E."/>
            <person name="Kautsar S.A."/>
            <person name="Yang D."/>
            <person name="Bader C.D."/>
            <person name="Teijaro C.N."/>
            <person name="Fluegel L."/>
            <person name="Davis C.M."/>
            <person name="Simpson J.R."/>
            <person name="Lauterbach L."/>
            <person name="Steele A.D."/>
            <person name="Gui C."/>
            <person name="Meng S."/>
            <person name="Li G."/>
            <person name="Viehrig K."/>
            <person name="Ye F."/>
            <person name="Su P."/>
            <person name="Kiefer A.F."/>
            <person name="Nichols A."/>
            <person name="Cepeda A.J."/>
            <person name="Yan W."/>
            <person name="Fan B."/>
            <person name="Jiang Y."/>
            <person name="Adhikari A."/>
            <person name="Zheng C.-J."/>
            <person name="Schuster L."/>
            <person name="Cowan T.M."/>
            <person name="Smanski M.J."/>
            <person name="Chevrette M.G."/>
            <person name="De Carvalho L.P.S."/>
            <person name="Shen B."/>
        </authorList>
    </citation>
    <scope>NUCLEOTIDE SEQUENCE [LARGE SCALE GENOMIC DNA]</scope>
    <source>
        <strain evidence="12 13">NPDC087045</strain>
    </source>
</reference>
<evidence type="ECO:0000256" key="9">
    <source>
        <dbReference type="ARBA" id="ARBA00023225"/>
    </source>
</evidence>
<feature type="compositionally biased region" description="Basic and acidic residues" evidence="10">
    <location>
        <begin position="1"/>
        <end position="11"/>
    </location>
</feature>
<evidence type="ECO:0000256" key="2">
    <source>
        <dbReference type="ARBA" id="ARBA00004496"/>
    </source>
</evidence>
<comment type="subcellular location">
    <subcellularLocation>
        <location evidence="2">Cytoplasm</location>
    </subcellularLocation>
</comment>
<dbReference type="InterPro" id="IPR051472">
    <property type="entry name" value="T3SS_Stator/FliH"/>
</dbReference>
<keyword evidence="7" id="KW-1005">Bacterial flagellum biogenesis</keyword>
<dbReference type="NCBIfam" id="NF004270">
    <property type="entry name" value="PRK05687.2-1"/>
    <property type="match status" value="1"/>
</dbReference>
<feature type="domain" description="Flagellar assembly protein FliH/Type III secretion system HrpE" evidence="11">
    <location>
        <begin position="96"/>
        <end position="222"/>
    </location>
</feature>
<feature type="region of interest" description="Disordered" evidence="10">
    <location>
        <begin position="1"/>
        <end position="50"/>
    </location>
</feature>
<dbReference type="PRINTS" id="PR01003">
    <property type="entry name" value="FLGFLIH"/>
</dbReference>
<evidence type="ECO:0000256" key="4">
    <source>
        <dbReference type="ARBA" id="ARBA00016507"/>
    </source>
</evidence>
<evidence type="ECO:0000256" key="5">
    <source>
        <dbReference type="ARBA" id="ARBA00022448"/>
    </source>
</evidence>
<keyword evidence="5" id="KW-0813">Transport</keyword>
<evidence type="ECO:0000256" key="8">
    <source>
        <dbReference type="ARBA" id="ARBA00022927"/>
    </source>
</evidence>
<gene>
    <name evidence="12" type="primary">fliH</name>
    <name evidence="12" type="ORF">ACIPEN_04465</name>
</gene>
<dbReference type="PANTHER" id="PTHR34982">
    <property type="entry name" value="YOP PROTEINS TRANSLOCATION PROTEIN L"/>
    <property type="match status" value="1"/>
</dbReference>
<accession>A0ABW8EUE8</accession>
<evidence type="ECO:0000256" key="3">
    <source>
        <dbReference type="ARBA" id="ARBA00006602"/>
    </source>
</evidence>
<keyword evidence="8" id="KW-0653">Protein transport</keyword>
<keyword evidence="12" id="KW-0969">Cilium</keyword>
<evidence type="ECO:0000256" key="10">
    <source>
        <dbReference type="SAM" id="MobiDB-lite"/>
    </source>
</evidence>
<dbReference type="InterPro" id="IPR018035">
    <property type="entry name" value="Flagellar_FliH/T3SS_HrpE"/>
</dbReference>
<evidence type="ECO:0000256" key="7">
    <source>
        <dbReference type="ARBA" id="ARBA00022795"/>
    </source>
</evidence>
<comment type="similarity">
    <text evidence="3">Belongs to the FliH family.</text>
</comment>
<keyword evidence="12" id="KW-0282">Flagellum</keyword>
<comment type="function">
    <text evidence="1">Needed for flagellar regrowth and assembly.</text>
</comment>
<organism evidence="12 13">
    <name type="scientific">Herbaspirillum chlorophenolicum</name>
    <dbReference type="NCBI Taxonomy" id="211589"/>
    <lineage>
        <taxon>Bacteria</taxon>
        <taxon>Pseudomonadati</taxon>
        <taxon>Pseudomonadota</taxon>
        <taxon>Betaproteobacteria</taxon>
        <taxon>Burkholderiales</taxon>
        <taxon>Oxalobacteraceae</taxon>
        <taxon>Herbaspirillum</taxon>
    </lineage>
</organism>
<dbReference type="Proteomes" id="UP001617427">
    <property type="component" value="Unassembled WGS sequence"/>
</dbReference>
<evidence type="ECO:0000259" key="11">
    <source>
        <dbReference type="Pfam" id="PF02108"/>
    </source>
</evidence>
<comment type="caution">
    <text evidence="12">The sequence shown here is derived from an EMBL/GenBank/DDBJ whole genome shotgun (WGS) entry which is preliminary data.</text>
</comment>
<keyword evidence="13" id="KW-1185">Reference proteome</keyword>
<keyword evidence="6" id="KW-0963">Cytoplasm</keyword>
<name>A0ABW8EUE8_9BURK</name>
<dbReference type="RefSeq" id="WP_402698513.1">
    <property type="nucleotide sequence ID" value="NZ_JBIUZV010000002.1"/>
</dbReference>
<dbReference type="PANTHER" id="PTHR34982:SF1">
    <property type="entry name" value="FLAGELLAR ASSEMBLY PROTEIN FLIH"/>
    <property type="match status" value="1"/>
</dbReference>
<protein>
    <recommendedName>
        <fullName evidence="4">Flagellar assembly protein FliH</fullName>
    </recommendedName>
</protein>
<evidence type="ECO:0000313" key="13">
    <source>
        <dbReference type="Proteomes" id="UP001617427"/>
    </source>
</evidence>
<evidence type="ECO:0000256" key="6">
    <source>
        <dbReference type="ARBA" id="ARBA00022490"/>
    </source>
</evidence>
<evidence type="ECO:0000256" key="1">
    <source>
        <dbReference type="ARBA" id="ARBA00003041"/>
    </source>
</evidence>
<dbReference type="InterPro" id="IPR000563">
    <property type="entry name" value="Flag_FliH"/>
</dbReference>